<dbReference type="InterPro" id="IPR001245">
    <property type="entry name" value="Ser-Thr/Tyr_kinase_cat_dom"/>
</dbReference>
<name>A0A5B7AKD1_DAVIN</name>
<dbReference type="InterPro" id="IPR050823">
    <property type="entry name" value="Plant_Ser_Thr_Prot_Kinase"/>
</dbReference>
<proteinExistence type="predicted"/>
<dbReference type="InterPro" id="IPR011009">
    <property type="entry name" value="Kinase-like_dom_sf"/>
</dbReference>
<keyword evidence="2" id="KW-0472">Membrane</keyword>
<comment type="subcellular location">
    <subcellularLocation>
        <location evidence="1">Cell membrane</location>
    </subcellularLocation>
</comment>
<reference evidence="4" key="1">
    <citation type="submission" date="2019-08" db="EMBL/GenBank/DDBJ databases">
        <title>Reference gene set and small RNA set construction with multiple tissues from Davidia involucrata Baill.</title>
        <authorList>
            <person name="Yang H."/>
            <person name="Zhou C."/>
            <person name="Li G."/>
            <person name="Wang J."/>
            <person name="Gao P."/>
            <person name="Wang M."/>
            <person name="Wang R."/>
            <person name="Zhao Y."/>
        </authorList>
    </citation>
    <scope>NUCLEOTIDE SEQUENCE</scope>
    <source>
        <tissue evidence="4">Mixed with DoveR01_LX</tissue>
    </source>
</reference>
<dbReference type="SUPFAM" id="SSF56112">
    <property type="entry name" value="Protein kinase-like (PK-like)"/>
    <property type="match status" value="1"/>
</dbReference>
<dbReference type="AlphaFoldDB" id="A0A5B7AKD1"/>
<accession>A0A5B7AKD1</accession>
<dbReference type="Pfam" id="PF07714">
    <property type="entry name" value="PK_Tyr_Ser-Thr"/>
    <property type="match status" value="1"/>
</dbReference>
<dbReference type="Gene3D" id="1.10.510.10">
    <property type="entry name" value="Transferase(Phosphotransferase) domain 1"/>
    <property type="match status" value="1"/>
</dbReference>
<dbReference type="PANTHER" id="PTHR45621">
    <property type="entry name" value="OS01G0588500 PROTEIN-RELATED"/>
    <property type="match status" value="1"/>
</dbReference>
<feature type="domain" description="Protein kinase" evidence="3">
    <location>
        <begin position="21"/>
        <end position="336"/>
    </location>
</feature>
<evidence type="ECO:0000256" key="1">
    <source>
        <dbReference type="ARBA" id="ARBA00004236"/>
    </source>
</evidence>
<gene>
    <name evidence="4" type="ORF">Din_025382</name>
</gene>
<organism evidence="4">
    <name type="scientific">Davidia involucrata</name>
    <name type="common">Dove tree</name>
    <dbReference type="NCBI Taxonomy" id="16924"/>
    <lineage>
        <taxon>Eukaryota</taxon>
        <taxon>Viridiplantae</taxon>
        <taxon>Streptophyta</taxon>
        <taxon>Embryophyta</taxon>
        <taxon>Tracheophyta</taxon>
        <taxon>Spermatophyta</taxon>
        <taxon>Magnoliopsida</taxon>
        <taxon>eudicotyledons</taxon>
        <taxon>Gunneridae</taxon>
        <taxon>Pentapetalae</taxon>
        <taxon>asterids</taxon>
        <taxon>Cornales</taxon>
        <taxon>Nyssaceae</taxon>
        <taxon>Davidia</taxon>
    </lineage>
</organism>
<evidence type="ECO:0000256" key="2">
    <source>
        <dbReference type="ARBA" id="ARBA00022475"/>
    </source>
</evidence>
<dbReference type="GO" id="GO:0005524">
    <property type="term" value="F:ATP binding"/>
    <property type="evidence" value="ECO:0007669"/>
    <property type="project" value="InterPro"/>
</dbReference>
<evidence type="ECO:0000259" key="3">
    <source>
        <dbReference type="PROSITE" id="PS50011"/>
    </source>
</evidence>
<dbReference type="EMBL" id="GHES01025382">
    <property type="protein sequence ID" value="MPA55941.1"/>
    <property type="molecule type" value="Transcribed_RNA"/>
</dbReference>
<dbReference type="InterPro" id="IPR000719">
    <property type="entry name" value="Prot_kinase_dom"/>
</dbReference>
<sequence>MDPERIRRLSYEELKQYTDNFSEENYIGKFQFGKVYRGKIEWAAFGGTQHVTVKIWEVPVIYNYFRGDNEERMMDEIILLRHEKVIHHPGMVKLYGYCHEGDHLGVVYDFKPLDTVYNFLLKDDFTWLQRIKVALGFACLLKFLHARNPLYEPFMIRNLDAAHIMLDEEYNPKLIDFGMITGGIFPDRTIYIHYVYGSYGYVDPSYDMIGGWTEKSDVFAFGIILLGLIAKRVFTEEDREANAPFVHQWARSKYGSDTGIKLPKSWLVHGSLQAESNESDTGIKLSKLSLVHGSLQAEPGFFSTDGANITRLAMQCVEYYPEYRPTMEKVVKHLLKLQVVKRHAGFLGMDQVLHGHDTKMTSSPLRYLRALLKLKRSDNL</sequence>
<dbReference type="PROSITE" id="PS50011">
    <property type="entry name" value="PROTEIN_KINASE_DOM"/>
    <property type="match status" value="1"/>
</dbReference>
<protein>
    <recommendedName>
        <fullName evidence="3">Protein kinase domain-containing protein</fullName>
    </recommendedName>
</protein>
<evidence type="ECO:0000313" key="4">
    <source>
        <dbReference type="EMBL" id="MPA55941.1"/>
    </source>
</evidence>
<dbReference type="GO" id="GO:0004672">
    <property type="term" value="F:protein kinase activity"/>
    <property type="evidence" value="ECO:0007669"/>
    <property type="project" value="InterPro"/>
</dbReference>
<keyword evidence="2" id="KW-1003">Cell membrane</keyword>
<dbReference type="Gene3D" id="3.30.200.20">
    <property type="entry name" value="Phosphorylase Kinase, domain 1"/>
    <property type="match status" value="1"/>
</dbReference>